<dbReference type="PANTHER" id="PTHR35535:SF2">
    <property type="entry name" value="DUF306 DOMAIN-CONTAINING PROTEIN"/>
    <property type="match status" value="1"/>
</dbReference>
<keyword evidence="1" id="KW-0732">Signal</keyword>
<dbReference type="EMBL" id="CP021108">
    <property type="protein sequence ID" value="ARP79821.1"/>
    <property type="molecule type" value="Genomic_DNA"/>
</dbReference>
<keyword evidence="4" id="KW-1185">Reference proteome</keyword>
<dbReference type="Gene3D" id="2.40.128.270">
    <property type="match status" value="1"/>
</dbReference>
<accession>A0A1W6YFJ3</accession>
<protein>
    <recommendedName>
        <fullName evidence="2">DUF306 domain-containing protein</fullName>
    </recommendedName>
</protein>
<dbReference type="KEGG" id="bgv:CAL12_02580"/>
<proteinExistence type="predicted"/>
<evidence type="ECO:0000256" key="1">
    <source>
        <dbReference type="SAM" id="SignalP"/>
    </source>
</evidence>
<dbReference type="RefSeq" id="WP_086063054.1">
    <property type="nucleotide sequence ID" value="NZ_CP021108.1"/>
</dbReference>
<feature type="chain" id="PRO_5010854581" description="DUF306 domain-containing protein" evidence="1">
    <location>
        <begin position="24"/>
        <end position="175"/>
    </location>
</feature>
<evidence type="ECO:0000313" key="3">
    <source>
        <dbReference type="EMBL" id="ARP79821.1"/>
    </source>
</evidence>
<dbReference type="Pfam" id="PF03724">
    <property type="entry name" value="META"/>
    <property type="match status" value="1"/>
</dbReference>
<dbReference type="InterPro" id="IPR038670">
    <property type="entry name" value="HslJ-like_sf"/>
</dbReference>
<evidence type="ECO:0000259" key="2">
    <source>
        <dbReference type="Pfam" id="PF03724"/>
    </source>
</evidence>
<dbReference type="InterPro" id="IPR005184">
    <property type="entry name" value="DUF306_Meta_HslJ"/>
</dbReference>
<reference evidence="3 4" key="1">
    <citation type="submission" date="2017-05" db="EMBL/GenBank/DDBJ databases">
        <title>Complete and WGS of Bordetella genogroups.</title>
        <authorList>
            <person name="Spilker T."/>
            <person name="LiPuma J."/>
        </authorList>
    </citation>
    <scope>NUCLEOTIDE SEQUENCE [LARGE SCALE GENOMIC DNA]</scope>
    <source>
        <strain evidence="3 4">AU19157</strain>
    </source>
</reference>
<dbReference type="Proteomes" id="UP000194151">
    <property type="component" value="Chromosome"/>
</dbReference>
<dbReference type="PANTHER" id="PTHR35535">
    <property type="entry name" value="HEAT SHOCK PROTEIN HSLJ"/>
    <property type="match status" value="1"/>
</dbReference>
<evidence type="ECO:0000313" key="4">
    <source>
        <dbReference type="Proteomes" id="UP000194151"/>
    </source>
</evidence>
<sequence>MLFPRTRRIACILSSAAALVALAACAHRVQPDLAQARYQPAYASDFLAQTNWVLARWTRAGGTLRTIPHNDGRERPITMGFIHEGAQLRVAGYAGCNNYSSDYTVANGNLIIRSAPVATRMACARPELNQVEQDFLASLTRVRATSVDDMGNPHRLSLTLDNGEVLDFARADMGR</sequence>
<feature type="domain" description="DUF306" evidence="2">
    <location>
        <begin position="47"/>
        <end position="168"/>
    </location>
</feature>
<dbReference type="AlphaFoldDB" id="A0A1W6YFJ3"/>
<dbReference type="PROSITE" id="PS51257">
    <property type="entry name" value="PROKAR_LIPOPROTEIN"/>
    <property type="match status" value="1"/>
</dbReference>
<dbReference type="STRING" id="1416806.CAL12_02580"/>
<organism evidence="3 4">
    <name type="scientific">Bordetella genomosp. 8</name>
    <dbReference type="NCBI Taxonomy" id="1416806"/>
    <lineage>
        <taxon>Bacteria</taxon>
        <taxon>Pseudomonadati</taxon>
        <taxon>Pseudomonadota</taxon>
        <taxon>Betaproteobacteria</taxon>
        <taxon>Burkholderiales</taxon>
        <taxon>Alcaligenaceae</taxon>
        <taxon>Bordetella</taxon>
    </lineage>
</organism>
<dbReference type="OrthoDB" id="423130at2"/>
<dbReference type="InterPro" id="IPR053147">
    <property type="entry name" value="Hsp_HslJ-like"/>
</dbReference>
<name>A0A1W6YFJ3_9BORD</name>
<feature type="signal peptide" evidence="1">
    <location>
        <begin position="1"/>
        <end position="23"/>
    </location>
</feature>
<gene>
    <name evidence="3" type="ORF">CAL12_02580</name>
</gene>